<reference evidence="1" key="2">
    <citation type="submission" date="2021-08" db="EMBL/GenBank/DDBJ databases">
        <authorList>
            <person name="Dalcin Martins P."/>
        </authorList>
    </citation>
    <scope>NUCLEOTIDE SEQUENCE</scope>
    <source>
        <strain evidence="1">MAG_39</strain>
    </source>
</reference>
<evidence type="ECO:0008006" key="3">
    <source>
        <dbReference type="Google" id="ProtNLM"/>
    </source>
</evidence>
<dbReference type="AlphaFoldDB" id="A0A953M1H8"/>
<sequence>MRVKSFLNEESRERLLFRRQFLMGPRLFEGFPSWNRMRISGELHLAAHPDLPVCRAERYGKSVTLLGYIVDPRHPLRSDDAVLRGLLERLGTADTFFPHTYELGGRWILLVDDGREMRLFSDAVGFRQIFYSDRHLAGELWCASQPGLIADILKLEPDREAMEFIRSFARKEKEYWWPGDTSPYREVLHLLPNHFLDLKTGTAGRFWPAGSTGTLSLEEAVPMIGELLSGLIQGAAHRFDLALSLTAGRDTRLLLASLKEMSRSVFYFTLMYWDLKRKSPDIRIPSLLLRRLGLKHSIIKCPPAMDEEFGSIYRRNVTTAREAYGAIAQGLYRSYPQERVCVKGNAVGIAKSIYTYMLPPERRGKEVTAATLAGLTGMGDSAFALRALEKWIRGAEERYNINLLDLFKWENREGNWQAMSQLEWDMVQEVFVPYNCRALLAGMLSVDEKYRKPPGYALQEKLIARFWPELLQEPINPRDGGDGPLKGFIKKVLVKTRLYEPLRSGIRRMNRFLMGNLLVEYFPDLLL</sequence>
<name>A0A953M1H8_9BACT</name>
<evidence type="ECO:0000313" key="2">
    <source>
        <dbReference type="Proteomes" id="UP000705867"/>
    </source>
</evidence>
<reference evidence="1" key="1">
    <citation type="journal article" date="2021" name="bioRxiv">
        <title>Unraveling nitrogen, sulfur and carbon metabolic pathways and microbial community transcriptional responses to substrate deprivation and toxicity stresses in a bioreactor mimicking anoxic brackish coastal sediment conditions.</title>
        <authorList>
            <person name="Martins P.D."/>
            <person name="Echeveste M.J."/>
            <person name="Arshad A."/>
            <person name="Kurth J."/>
            <person name="Ouboter H."/>
            <person name="Jetten M.S.M."/>
            <person name="Welte C.U."/>
        </authorList>
    </citation>
    <scope>NUCLEOTIDE SEQUENCE</scope>
    <source>
        <strain evidence="1">MAG_39</strain>
    </source>
</reference>
<comment type="caution">
    <text evidence="1">The sequence shown here is derived from an EMBL/GenBank/DDBJ whole genome shotgun (WGS) entry which is preliminary data.</text>
</comment>
<dbReference type="Proteomes" id="UP000705867">
    <property type="component" value="Unassembled WGS sequence"/>
</dbReference>
<proteinExistence type="predicted"/>
<accession>A0A953M1H8</accession>
<dbReference type="EMBL" id="JAIOIV010000084">
    <property type="protein sequence ID" value="MBZ0156690.1"/>
    <property type="molecule type" value="Genomic_DNA"/>
</dbReference>
<organism evidence="1 2">
    <name type="scientific">Candidatus Nitrobium versatile</name>
    <dbReference type="NCBI Taxonomy" id="2884831"/>
    <lineage>
        <taxon>Bacteria</taxon>
        <taxon>Pseudomonadati</taxon>
        <taxon>Nitrospirota</taxon>
        <taxon>Nitrospiria</taxon>
        <taxon>Nitrospirales</taxon>
        <taxon>Nitrospiraceae</taxon>
        <taxon>Candidatus Nitrobium</taxon>
    </lineage>
</organism>
<gene>
    <name evidence="1" type="ORF">K8I29_10850</name>
</gene>
<protein>
    <recommendedName>
        <fullName evidence="3">Asparagine synthetase domain-containing protein</fullName>
    </recommendedName>
</protein>
<evidence type="ECO:0000313" key="1">
    <source>
        <dbReference type="EMBL" id="MBZ0156690.1"/>
    </source>
</evidence>